<evidence type="ECO:0000256" key="5">
    <source>
        <dbReference type="SAM" id="MobiDB-lite"/>
    </source>
</evidence>
<dbReference type="RefSeq" id="WP_203984529.1">
    <property type="nucleotide sequence ID" value="NZ_BOOU01000036.1"/>
</dbReference>
<dbReference type="GO" id="GO:0003677">
    <property type="term" value="F:DNA binding"/>
    <property type="evidence" value="ECO:0007669"/>
    <property type="project" value="InterPro"/>
</dbReference>
<proteinExistence type="inferred from homology"/>
<feature type="domain" description="RNA polymerase sigma-70 region 2" evidence="6">
    <location>
        <begin position="11"/>
        <end position="67"/>
    </location>
</feature>
<comment type="similarity">
    <text evidence="1">Belongs to the sigma-70 factor family. ECF subfamily.</text>
</comment>
<keyword evidence="4" id="KW-0804">Transcription</keyword>
<evidence type="ECO:0000256" key="4">
    <source>
        <dbReference type="ARBA" id="ARBA00023163"/>
    </source>
</evidence>
<evidence type="ECO:0000256" key="2">
    <source>
        <dbReference type="ARBA" id="ARBA00023015"/>
    </source>
</evidence>
<feature type="domain" description="RNA polymerase sigma factor 70 region 4 type 2" evidence="7">
    <location>
        <begin position="105"/>
        <end position="157"/>
    </location>
</feature>
<organism evidence="8 9">
    <name type="scientific">Sphaerisporangium rufum</name>
    <dbReference type="NCBI Taxonomy" id="1381558"/>
    <lineage>
        <taxon>Bacteria</taxon>
        <taxon>Bacillati</taxon>
        <taxon>Actinomycetota</taxon>
        <taxon>Actinomycetes</taxon>
        <taxon>Streptosporangiales</taxon>
        <taxon>Streptosporangiaceae</taxon>
        <taxon>Sphaerisporangium</taxon>
    </lineage>
</organism>
<dbReference type="Pfam" id="PF04542">
    <property type="entry name" value="Sigma70_r2"/>
    <property type="match status" value="1"/>
</dbReference>
<dbReference type="NCBIfam" id="TIGR02937">
    <property type="entry name" value="sigma70-ECF"/>
    <property type="match status" value="1"/>
</dbReference>
<dbReference type="InterPro" id="IPR013249">
    <property type="entry name" value="RNA_pol_sigma70_r4_t2"/>
</dbReference>
<dbReference type="GO" id="GO:0016987">
    <property type="term" value="F:sigma factor activity"/>
    <property type="evidence" value="ECO:0007669"/>
    <property type="project" value="UniProtKB-KW"/>
</dbReference>
<accession>A0A919R3C4</accession>
<evidence type="ECO:0000256" key="1">
    <source>
        <dbReference type="ARBA" id="ARBA00010641"/>
    </source>
</evidence>
<dbReference type="SUPFAM" id="SSF88659">
    <property type="entry name" value="Sigma3 and sigma4 domains of RNA polymerase sigma factors"/>
    <property type="match status" value="1"/>
</dbReference>
<comment type="caution">
    <text evidence="8">The sequence shown here is derived from an EMBL/GenBank/DDBJ whole genome shotgun (WGS) entry which is preliminary data.</text>
</comment>
<dbReference type="SUPFAM" id="SSF88946">
    <property type="entry name" value="Sigma2 domain of RNA polymerase sigma factors"/>
    <property type="match status" value="1"/>
</dbReference>
<keyword evidence="3" id="KW-0731">Sigma factor</keyword>
<dbReference type="InterPro" id="IPR013324">
    <property type="entry name" value="RNA_pol_sigma_r3/r4-like"/>
</dbReference>
<dbReference type="PANTHER" id="PTHR43133:SF25">
    <property type="entry name" value="RNA POLYMERASE SIGMA FACTOR RFAY-RELATED"/>
    <property type="match status" value="1"/>
</dbReference>
<dbReference type="InterPro" id="IPR007627">
    <property type="entry name" value="RNA_pol_sigma70_r2"/>
</dbReference>
<reference evidence="8" key="1">
    <citation type="submission" date="2021-01" db="EMBL/GenBank/DDBJ databases">
        <title>Whole genome shotgun sequence of Sphaerisporangium rufum NBRC 109079.</title>
        <authorList>
            <person name="Komaki H."/>
            <person name="Tamura T."/>
        </authorList>
    </citation>
    <scope>NUCLEOTIDE SEQUENCE</scope>
    <source>
        <strain evidence="8">NBRC 109079</strain>
    </source>
</reference>
<dbReference type="InterPro" id="IPR014284">
    <property type="entry name" value="RNA_pol_sigma-70_dom"/>
</dbReference>
<feature type="region of interest" description="Disordered" evidence="5">
    <location>
        <begin position="162"/>
        <end position="183"/>
    </location>
</feature>
<dbReference type="GO" id="GO:0006352">
    <property type="term" value="P:DNA-templated transcription initiation"/>
    <property type="evidence" value="ECO:0007669"/>
    <property type="project" value="InterPro"/>
</dbReference>
<protein>
    <submittedName>
        <fullName evidence="8">Siderophore-interacting protein</fullName>
    </submittedName>
</protein>
<evidence type="ECO:0000313" key="8">
    <source>
        <dbReference type="EMBL" id="GII77605.1"/>
    </source>
</evidence>
<dbReference type="Pfam" id="PF08281">
    <property type="entry name" value="Sigma70_r4_2"/>
    <property type="match status" value="1"/>
</dbReference>
<gene>
    <name evidence="8" type="ORF">Sru01_25870</name>
</gene>
<dbReference type="EMBL" id="BOOU01000036">
    <property type="protein sequence ID" value="GII77605.1"/>
    <property type="molecule type" value="Genomic_DNA"/>
</dbReference>
<evidence type="ECO:0000259" key="6">
    <source>
        <dbReference type="Pfam" id="PF04542"/>
    </source>
</evidence>
<dbReference type="InterPro" id="IPR013325">
    <property type="entry name" value="RNA_pol_sigma_r2"/>
</dbReference>
<dbReference type="AlphaFoldDB" id="A0A919R3C4"/>
<dbReference type="PANTHER" id="PTHR43133">
    <property type="entry name" value="RNA POLYMERASE ECF-TYPE SIGMA FACTO"/>
    <property type="match status" value="1"/>
</dbReference>
<keyword evidence="2" id="KW-0805">Transcription regulation</keyword>
<dbReference type="Proteomes" id="UP000655287">
    <property type="component" value="Unassembled WGS sequence"/>
</dbReference>
<dbReference type="Gene3D" id="1.10.1740.10">
    <property type="match status" value="1"/>
</dbReference>
<name>A0A919R3C4_9ACTN</name>
<evidence type="ECO:0000313" key="9">
    <source>
        <dbReference type="Proteomes" id="UP000655287"/>
    </source>
</evidence>
<sequence>MDDPQERFTELYERHYRSVLGYALMRAEPDTAEDVASETFLVAWRRLDDIPGLPLPWLLGVARNLLAKQRGARYRGRTLIDRIASFTTAADQTGWDVADHVLDRQSALAALASLRAGDLEAITLVTWQGLTPDEAAAVLGCSTRTFNVRLHRARTRLAGAMRAPGRSRAGVPGRRSHSFLEET</sequence>
<dbReference type="Gene3D" id="1.10.10.10">
    <property type="entry name" value="Winged helix-like DNA-binding domain superfamily/Winged helix DNA-binding domain"/>
    <property type="match status" value="1"/>
</dbReference>
<dbReference type="InterPro" id="IPR036388">
    <property type="entry name" value="WH-like_DNA-bd_sf"/>
</dbReference>
<evidence type="ECO:0000259" key="7">
    <source>
        <dbReference type="Pfam" id="PF08281"/>
    </source>
</evidence>
<dbReference type="InterPro" id="IPR039425">
    <property type="entry name" value="RNA_pol_sigma-70-like"/>
</dbReference>
<keyword evidence="9" id="KW-1185">Reference proteome</keyword>
<evidence type="ECO:0000256" key="3">
    <source>
        <dbReference type="ARBA" id="ARBA00023082"/>
    </source>
</evidence>